<proteinExistence type="inferred from homology"/>
<keyword evidence="1 6" id="KW-0285">Flavoprotein</keyword>
<comment type="catalytic activity">
    <reaction evidence="5">
        <text>N,N-dimethyl-1,4-phenylenediamine + anthranilate + 2 NAD(+) = 2-(4-dimethylaminophenyl)diazenylbenzoate + 2 NADH + 2 H(+)</text>
        <dbReference type="Rhea" id="RHEA:55872"/>
        <dbReference type="ChEBI" id="CHEBI:15378"/>
        <dbReference type="ChEBI" id="CHEBI:15783"/>
        <dbReference type="ChEBI" id="CHEBI:16567"/>
        <dbReference type="ChEBI" id="CHEBI:57540"/>
        <dbReference type="ChEBI" id="CHEBI:57945"/>
        <dbReference type="ChEBI" id="CHEBI:71579"/>
        <dbReference type="EC" id="1.7.1.17"/>
    </reaction>
    <physiologicalReaction direction="right-to-left" evidence="5">
        <dbReference type="Rhea" id="RHEA:55874"/>
    </physiologicalReaction>
</comment>
<dbReference type="Pfam" id="PF02525">
    <property type="entry name" value="Flavodoxin_2"/>
    <property type="match status" value="1"/>
</dbReference>
<accession>A0ABP9RE94</accession>
<dbReference type="HAMAP" id="MF_01216">
    <property type="entry name" value="Azoreductase_type1"/>
    <property type="match status" value="1"/>
</dbReference>
<evidence type="ECO:0000256" key="4">
    <source>
        <dbReference type="ARBA" id="ARBA00023027"/>
    </source>
</evidence>
<reference evidence="9" key="1">
    <citation type="journal article" date="2019" name="Int. J. Syst. Evol. Microbiol.">
        <title>The Global Catalogue of Microorganisms (GCM) 10K type strain sequencing project: providing services to taxonomists for standard genome sequencing and annotation.</title>
        <authorList>
            <consortium name="The Broad Institute Genomics Platform"/>
            <consortium name="The Broad Institute Genome Sequencing Center for Infectious Disease"/>
            <person name="Wu L."/>
            <person name="Ma J."/>
        </authorList>
    </citation>
    <scope>NUCLEOTIDE SEQUENCE [LARGE SCALE GENOMIC DNA]</scope>
    <source>
        <strain evidence="9">JCM 18472</strain>
    </source>
</reference>
<keyword evidence="9" id="KW-1185">Reference proteome</keyword>
<comment type="caution">
    <text evidence="8">The sequence shown here is derived from an EMBL/GenBank/DDBJ whole genome shotgun (WGS) entry which is preliminary data.</text>
</comment>
<comment type="caution">
    <text evidence="6">Lacks conserved residue(s) required for the propagation of feature annotation.</text>
</comment>
<dbReference type="InterPro" id="IPR050104">
    <property type="entry name" value="FMN-dep_NADH:Q_OxRdtase_AzoR1"/>
</dbReference>
<dbReference type="EC" id="1.7.1.17" evidence="6"/>
<dbReference type="RefSeq" id="WP_031382494.1">
    <property type="nucleotide sequence ID" value="NZ_BAABKI010000019.1"/>
</dbReference>
<keyword evidence="4 6" id="KW-0520">NAD</keyword>
<dbReference type="InterPro" id="IPR029039">
    <property type="entry name" value="Flavoprotein-like_sf"/>
</dbReference>
<comment type="function">
    <text evidence="6">Also exhibits azoreductase activity. Catalyzes the reductive cleavage of the azo bond in aromatic azo compounds to the corresponding amines.</text>
</comment>
<evidence type="ECO:0000256" key="5">
    <source>
        <dbReference type="ARBA" id="ARBA00048542"/>
    </source>
</evidence>
<organism evidence="8 9">
    <name type="scientific">Modicisalibacter zincidurans</name>
    <dbReference type="NCBI Taxonomy" id="1178777"/>
    <lineage>
        <taxon>Bacteria</taxon>
        <taxon>Pseudomonadati</taxon>
        <taxon>Pseudomonadota</taxon>
        <taxon>Gammaproteobacteria</taxon>
        <taxon>Oceanospirillales</taxon>
        <taxon>Halomonadaceae</taxon>
        <taxon>Modicisalibacter</taxon>
    </lineage>
</organism>
<dbReference type="Gene3D" id="3.40.50.360">
    <property type="match status" value="1"/>
</dbReference>
<dbReference type="PANTHER" id="PTHR43741">
    <property type="entry name" value="FMN-DEPENDENT NADH-AZOREDUCTASE 1"/>
    <property type="match status" value="1"/>
</dbReference>
<dbReference type="EMBL" id="BAABKI010000019">
    <property type="protein sequence ID" value="GAA5175365.1"/>
    <property type="molecule type" value="Genomic_DNA"/>
</dbReference>
<dbReference type="Proteomes" id="UP001500074">
    <property type="component" value="Unassembled WGS sequence"/>
</dbReference>
<evidence type="ECO:0000313" key="9">
    <source>
        <dbReference type="Proteomes" id="UP001500074"/>
    </source>
</evidence>
<comment type="catalytic activity">
    <reaction evidence="6">
        <text>2 a quinone + NADH + H(+) = 2 a 1,4-benzosemiquinone + NAD(+)</text>
        <dbReference type="Rhea" id="RHEA:65952"/>
        <dbReference type="ChEBI" id="CHEBI:15378"/>
        <dbReference type="ChEBI" id="CHEBI:57540"/>
        <dbReference type="ChEBI" id="CHEBI:57945"/>
        <dbReference type="ChEBI" id="CHEBI:132124"/>
        <dbReference type="ChEBI" id="CHEBI:134225"/>
    </reaction>
</comment>
<comment type="cofactor">
    <cofactor evidence="6">
        <name>FMN</name>
        <dbReference type="ChEBI" id="CHEBI:58210"/>
    </cofactor>
    <text evidence="6">Binds 1 FMN per subunit.</text>
</comment>
<dbReference type="InterPro" id="IPR023048">
    <property type="entry name" value="NADH:quinone_OxRdtase_FMN_depd"/>
</dbReference>
<dbReference type="InterPro" id="IPR003680">
    <property type="entry name" value="Flavodoxin_fold"/>
</dbReference>
<comment type="subunit">
    <text evidence="6">Homodimer.</text>
</comment>
<sequence length="205" mass="22460">MTTPTKILLLTSSILGDGGQSRGLAEHFKHQVAERGDVQITERDLVADALPHLDSAEFASWMVAEEERSAEQRELAARSEAALAELFAHDVLVLAVPLYNLGIPSQLKAWFDRVLRAGQTFRYTENGPQGLVESKRAVILAARGGQYVGTALDSQTPHLRHMLGLMGIEEVDFVYAEGLAMGDRHREASIGEARQAIGHYVSSRL</sequence>
<evidence type="ECO:0000256" key="2">
    <source>
        <dbReference type="ARBA" id="ARBA00022643"/>
    </source>
</evidence>
<evidence type="ECO:0000256" key="1">
    <source>
        <dbReference type="ARBA" id="ARBA00022630"/>
    </source>
</evidence>
<feature type="domain" description="Flavodoxin-like fold" evidence="7">
    <location>
        <begin position="5"/>
        <end position="199"/>
    </location>
</feature>
<dbReference type="SUPFAM" id="SSF52218">
    <property type="entry name" value="Flavoproteins"/>
    <property type="match status" value="1"/>
</dbReference>
<protein>
    <recommendedName>
        <fullName evidence="6">FMN dependent NADH:quinone oxidoreductase</fullName>
        <ecNumber evidence="6">1.6.5.-</ecNumber>
    </recommendedName>
    <alternativeName>
        <fullName evidence="6">Azo-dye reductase</fullName>
    </alternativeName>
    <alternativeName>
        <fullName evidence="6">FMN-dependent NADH-azo compound oxidoreductase</fullName>
    </alternativeName>
    <alternativeName>
        <fullName evidence="6">FMN-dependent NADH-azoreductase</fullName>
        <ecNumber evidence="6">1.7.1.17</ecNumber>
    </alternativeName>
</protein>
<comment type="similarity">
    <text evidence="6">Belongs to the azoreductase type 1 family.</text>
</comment>
<evidence type="ECO:0000256" key="3">
    <source>
        <dbReference type="ARBA" id="ARBA00023002"/>
    </source>
</evidence>
<evidence type="ECO:0000313" key="8">
    <source>
        <dbReference type="EMBL" id="GAA5175365.1"/>
    </source>
</evidence>
<keyword evidence="2 6" id="KW-0288">FMN</keyword>
<feature type="binding site" evidence="6">
    <location>
        <position position="13"/>
    </location>
    <ligand>
        <name>FMN</name>
        <dbReference type="ChEBI" id="CHEBI:58210"/>
    </ligand>
</feature>
<dbReference type="PANTHER" id="PTHR43741:SF2">
    <property type="entry name" value="FMN-DEPENDENT NADH:QUINONE OXIDOREDUCTASE"/>
    <property type="match status" value="1"/>
</dbReference>
<name>A0ABP9RE94_9GAMM</name>
<evidence type="ECO:0000256" key="6">
    <source>
        <dbReference type="HAMAP-Rule" id="MF_01216"/>
    </source>
</evidence>
<gene>
    <name evidence="8" type="primary">azoR3</name>
    <name evidence="6" type="synonym">azoR</name>
    <name evidence="8" type="ORF">GCM10023342_18510</name>
</gene>
<evidence type="ECO:0000259" key="7">
    <source>
        <dbReference type="Pfam" id="PF02525"/>
    </source>
</evidence>
<keyword evidence="3 6" id="KW-0560">Oxidoreductase</keyword>
<comment type="function">
    <text evidence="6">Quinone reductase that provides resistance to thiol-specific stress caused by electrophilic quinones.</text>
</comment>
<dbReference type="EC" id="1.6.5.-" evidence="6"/>